<dbReference type="Proteomes" id="UP000827872">
    <property type="component" value="Linkage Group LG01"/>
</dbReference>
<comment type="caution">
    <text evidence="1">The sequence shown here is derived from an EMBL/GenBank/DDBJ whole genome shotgun (WGS) entry which is preliminary data.</text>
</comment>
<accession>A0ACB8GD19</accession>
<organism evidence="1 2">
    <name type="scientific">Sphaerodactylus townsendi</name>
    <dbReference type="NCBI Taxonomy" id="933632"/>
    <lineage>
        <taxon>Eukaryota</taxon>
        <taxon>Metazoa</taxon>
        <taxon>Chordata</taxon>
        <taxon>Craniata</taxon>
        <taxon>Vertebrata</taxon>
        <taxon>Euteleostomi</taxon>
        <taxon>Lepidosauria</taxon>
        <taxon>Squamata</taxon>
        <taxon>Bifurcata</taxon>
        <taxon>Gekkota</taxon>
        <taxon>Sphaerodactylidae</taxon>
        <taxon>Sphaerodactylus</taxon>
    </lineage>
</organism>
<dbReference type="EMBL" id="CM037614">
    <property type="protein sequence ID" value="KAH8017498.1"/>
    <property type="molecule type" value="Genomic_DNA"/>
</dbReference>
<sequence length="95" mass="10451">MADEEAEQDTSGSPNGSLGAERGLLDMPRLKERLLSLEAALRESDEGTVEAAIEYCHQLCQVWQNYRNTITTASELSSGLQSIHSAAETHLFNKK</sequence>
<proteinExistence type="predicted"/>
<protein>
    <submittedName>
        <fullName evidence="1">Uncharacterized protein</fullName>
    </submittedName>
</protein>
<evidence type="ECO:0000313" key="2">
    <source>
        <dbReference type="Proteomes" id="UP000827872"/>
    </source>
</evidence>
<reference evidence="1" key="1">
    <citation type="submission" date="2021-08" db="EMBL/GenBank/DDBJ databases">
        <title>The first chromosome-level gecko genome reveals the dynamic sex chromosomes of Neotropical dwarf geckos (Sphaerodactylidae: Sphaerodactylus).</title>
        <authorList>
            <person name="Pinto B.J."/>
            <person name="Keating S.E."/>
            <person name="Gamble T."/>
        </authorList>
    </citation>
    <scope>NUCLEOTIDE SEQUENCE</scope>
    <source>
        <strain evidence="1">TG3544</strain>
    </source>
</reference>
<keyword evidence="2" id="KW-1185">Reference proteome</keyword>
<evidence type="ECO:0000313" key="1">
    <source>
        <dbReference type="EMBL" id="KAH8017498.1"/>
    </source>
</evidence>
<gene>
    <name evidence="1" type="ORF">K3G42_030218</name>
</gene>
<name>A0ACB8GD19_9SAUR</name>